<comment type="caution">
    <text evidence="4">The sequence shown here is derived from an EMBL/GenBank/DDBJ whole genome shotgun (WGS) entry which is preliminary data.</text>
</comment>
<protein>
    <submittedName>
        <fullName evidence="4">NAD(P)/FAD-dependent oxidoreductase</fullName>
    </submittedName>
</protein>
<dbReference type="RefSeq" id="WP_341374946.1">
    <property type="nucleotide sequence ID" value="NZ_JBBUTF010000012.1"/>
</dbReference>
<gene>
    <name evidence="4" type="ORF">AACH11_14200</name>
</gene>
<evidence type="ECO:0000256" key="1">
    <source>
        <dbReference type="ARBA" id="ARBA00023002"/>
    </source>
</evidence>
<proteinExistence type="predicted"/>
<keyword evidence="1" id="KW-0560">Oxidoreductase</keyword>
<dbReference type="Gene3D" id="1.10.10.1100">
    <property type="entry name" value="BFD-like [2Fe-2S]-binding domain"/>
    <property type="match status" value="1"/>
</dbReference>
<dbReference type="Pfam" id="PF04324">
    <property type="entry name" value="Fer2_BFD"/>
    <property type="match status" value="1"/>
</dbReference>
<dbReference type="PRINTS" id="PR00411">
    <property type="entry name" value="PNDRDTASEI"/>
</dbReference>
<feature type="domain" description="FAD/NAD(P)-binding" evidence="3">
    <location>
        <begin position="25"/>
        <end position="375"/>
    </location>
</feature>
<dbReference type="EMBL" id="JBBUTF010000012">
    <property type="protein sequence ID" value="MEK8027116.1"/>
    <property type="molecule type" value="Genomic_DNA"/>
</dbReference>
<dbReference type="PANTHER" id="PTHR42949:SF3">
    <property type="entry name" value="ANAEROBIC GLYCEROL-3-PHOSPHATE DEHYDROGENASE SUBUNIT B"/>
    <property type="match status" value="1"/>
</dbReference>
<dbReference type="InterPro" id="IPR041854">
    <property type="entry name" value="BFD-like_2Fe2S-bd_dom_sf"/>
</dbReference>
<dbReference type="PRINTS" id="PR00368">
    <property type="entry name" value="FADPNR"/>
</dbReference>
<accession>A0ABU9BB37</accession>
<reference evidence="4 5" key="1">
    <citation type="submission" date="2024-04" db="EMBL/GenBank/DDBJ databases">
        <title>Novel species of the genus Ideonella isolated from streams.</title>
        <authorList>
            <person name="Lu H."/>
        </authorList>
    </citation>
    <scope>NUCLEOTIDE SEQUENCE [LARGE SCALE GENOMIC DNA]</scope>
    <source>
        <strain evidence="4 5">BYS139W</strain>
    </source>
</reference>
<organism evidence="4 5">
    <name type="scientific">Pseudaquabacterium rugosum</name>
    <dbReference type="NCBI Taxonomy" id="2984194"/>
    <lineage>
        <taxon>Bacteria</taxon>
        <taxon>Pseudomonadati</taxon>
        <taxon>Pseudomonadota</taxon>
        <taxon>Betaproteobacteria</taxon>
        <taxon>Burkholderiales</taxon>
        <taxon>Sphaerotilaceae</taxon>
        <taxon>Pseudaquabacterium</taxon>
    </lineage>
</organism>
<dbReference type="Proteomes" id="UP001368500">
    <property type="component" value="Unassembled WGS sequence"/>
</dbReference>
<dbReference type="InterPro" id="IPR007419">
    <property type="entry name" value="BFD-like_2Fe2S-bd_dom"/>
</dbReference>
<evidence type="ECO:0000313" key="4">
    <source>
        <dbReference type="EMBL" id="MEK8027116.1"/>
    </source>
</evidence>
<dbReference type="PANTHER" id="PTHR42949">
    <property type="entry name" value="ANAEROBIC GLYCEROL-3-PHOSPHATE DEHYDROGENASE SUBUNIT B"/>
    <property type="match status" value="1"/>
</dbReference>
<feature type="domain" description="BFD-like [2Fe-2S]-binding" evidence="2">
    <location>
        <begin position="437"/>
        <end position="489"/>
    </location>
</feature>
<evidence type="ECO:0000259" key="2">
    <source>
        <dbReference type="Pfam" id="PF04324"/>
    </source>
</evidence>
<dbReference type="CDD" id="cd19946">
    <property type="entry name" value="GlpA-like_Fer2_BFD-like"/>
    <property type="match status" value="1"/>
</dbReference>
<dbReference type="InterPro" id="IPR023753">
    <property type="entry name" value="FAD/NAD-binding_dom"/>
</dbReference>
<dbReference type="InterPro" id="IPR051691">
    <property type="entry name" value="Metab_Enz_Cyan_OpOx_G3PDH"/>
</dbReference>
<dbReference type="PIRSF" id="PIRSF037495">
    <property type="entry name" value="Opine_OX_OoxA/HcnB"/>
    <property type="match status" value="1"/>
</dbReference>
<evidence type="ECO:0000313" key="5">
    <source>
        <dbReference type="Proteomes" id="UP001368500"/>
    </source>
</evidence>
<dbReference type="Gene3D" id="3.50.50.60">
    <property type="entry name" value="FAD/NAD(P)-binding domain"/>
    <property type="match status" value="2"/>
</dbReference>
<sequence>MGATGASGGPGGPGEAAVADQLPPVVVGAGPAGVRAVQTLVAHGLRPVLVDEAARGGGQIYRQPPPGFQRPARALYGFEAGRARDLHACLAGLLPQIDHRPDTLVWHALPAGVDPALPPATGQLSLLHGPSAAARTLLFSQLLLATGATDRVLPVPGWTLPGVFSLGGAQVALKAQACAIGRRVVFIGTGPLLYLVAWQYLKAGVQVAAVLDQARLADQLAALPLLATQPAVLAKGAWFVARLKAAGVPVHRGARVLRLLGDDARSQGPATGVPGVVQGVSPAGPPAIPSGNGDRLRAVEWTDDPGGQRIRRIDCDGAALGHGLRSETQLADLLGCRFDWQSPHRAWLPMRRADGASSVSGVWLAGDGAGILGADAAEWAGERAALGLLAERGIAIDPRRAQALDERLARATRFRQGLERAFPFPEDWAARTPDDTVICRCERLSAGDLRQAAAATGADELSRLKALSRLGMGRCQGRMCASAAAELLAQACGRPVPQVGRLRAQAPVKPIPIHLHLQPGEPPAGEGA</sequence>
<dbReference type="InterPro" id="IPR017224">
    <property type="entry name" value="Opine_Oxase_asu/HCN_bsu"/>
</dbReference>
<evidence type="ECO:0000259" key="3">
    <source>
        <dbReference type="Pfam" id="PF07992"/>
    </source>
</evidence>
<dbReference type="Pfam" id="PF07992">
    <property type="entry name" value="Pyr_redox_2"/>
    <property type="match status" value="1"/>
</dbReference>
<dbReference type="Gene3D" id="3.40.50.720">
    <property type="entry name" value="NAD(P)-binding Rossmann-like Domain"/>
    <property type="match status" value="1"/>
</dbReference>
<dbReference type="InterPro" id="IPR036188">
    <property type="entry name" value="FAD/NAD-bd_sf"/>
</dbReference>
<dbReference type="SUPFAM" id="SSF51905">
    <property type="entry name" value="FAD/NAD(P)-binding domain"/>
    <property type="match status" value="1"/>
</dbReference>
<keyword evidence="5" id="KW-1185">Reference proteome</keyword>
<name>A0ABU9BB37_9BURK</name>